<reference evidence="3" key="1">
    <citation type="submission" date="2016-06" db="UniProtKB">
        <authorList>
            <consortium name="WormBaseParasite"/>
        </authorList>
    </citation>
    <scope>IDENTIFICATION</scope>
</reference>
<name>A0A183JEQ5_9TREM</name>
<protein>
    <submittedName>
        <fullName evidence="3">Transcriptional regulator</fullName>
    </submittedName>
</protein>
<evidence type="ECO:0000313" key="3">
    <source>
        <dbReference type="WBParaSite" id="SCUD_0000116801-mRNA-1"/>
    </source>
</evidence>
<accession>A0A183JEQ5</accession>
<dbReference type="EMBL" id="UZAK01000910">
    <property type="protein sequence ID" value="VDO65996.1"/>
    <property type="molecule type" value="Genomic_DNA"/>
</dbReference>
<dbReference type="Proteomes" id="UP000279833">
    <property type="component" value="Unassembled WGS sequence"/>
</dbReference>
<reference evidence="1 2" key="2">
    <citation type="submission" date="2018-11" db="EMBL/GenBank/DDBJ databases">
        <authorList>
            <consortium name="Pathogen Informatics"/>
        </authorList>
    </citation>
    <scope>NUCLEOTIDE SEQUENCE [LARGE SCALE GENOMIC DNA]</scope>
    <source>
        <strain evidence="1">Dakar</strain>
        <strain evidence="2">Dakar, Senegal</strain>
    </source>
</reference>
<gene>
    <name evidence="1" type="ORF">SCUD_LOCUS1169</name>
</gene>
<sequence length="44" mass="5257">MMKRTEMLKEHIEGNIEILDYLQGISGLERDFSVSYVYRLLFCD</sequence>
<organism evidence="3">
    <name type="scientific">Schistosoma curassoni</name>
    <dbReference type="NCBI Taxonomy" id="6186"/>
    <lineage>
        <taxon>Eukaryota</taxon>
        <taxon>Metazoa</taxon>
        <taxon>Spiralia</taxon>
        <taxon>Lophotrochozoa</taxon>
        <taxon>Platyhelminthes</taxon>
        <taxon>Trematoda</taxon>
        <taxon>Digenea</taxon>
        <taxon>Strigeidida</taxon>
        <taxon>Schistosomatoidea</taxon>
        <taxon>Schistosomatidae</taxon>
        <taxon>Schistosoma</taxon>
    </lineage>
</organism>
<dbReference type="WBParaSite" id="SCUD_0000116801-mRNA-1">
    <property type="protein sequence ID" value="SCUD_0000116801-mRNA-1"/>
    <property type="gene ID" value="SCUD_0000116801"/>
</dbReference>
<dbReference type="AlphaFoldDB" id="A0A183JEQ5"/>
<evidence type="ECO:0000313" key="1">
    <source>
        <dbReference type="EMBL" id="VDO65996.1"/>
    </source>
</evidence>
<evidence type="ECO:0000313" key="2">
    <source>
        <dbReference type="Proteomes" id="UP000279833"/>
    </source>
</evidence>
<keyword evidence="2" id="KW-1185">Reference proteome</keyword>
<proteinExistence type="predicted"/>